<evidence type="ECO:0000256" key="5">
    <source>
        <dbReference type="SAM" id="Coils"/>
    </source>
</evidence>
<protein>
    <submittedName>
        <fullName evidence="7">Oidioi.mRNA.OKI2018_I69.PAR.g10836.t1.cds</fullName>
    </submittedName>
</protein>
<keyword evidence="4" id="KW-0539">Nucleus</keyword>
<gene>
    <name evidence="7" type="ORF">OKIOD_LOCUS2394</name>
</gene>
<evidence type="ECO:0000256" key="6">
    <source>
        <dbReference type="SAM" id="MobiDB-lite"/>
    </source>
</evidence>
<keyword evidence="8" id="KW-1185">Reference proteome</keyword>
<comment type="subcellular location">
    <subcellularLocation>
        <location evidence="1">Nucleus</location>
    </subcellularLocation>
</comment>
<dbReference type="Proteomes" id="UP001158576">
    <property type="component" value="Chromosome PAR"/>
</dbReference>
<accession>A0ABN7RXU8</accession>
<dbReference type="SUPFAM" id="SSF55874">
    <property type="entry name" value="ATPase domain of HSP90 chaperone/DNA topoisomerase II/histidine kinase"/>
    <property type="match status" value="1"/>
</dbReference>
<dbReference type="Gene3D" id="3.30.40.100">
    <property type="match status" value="1"/>
</dbReference>
<dbReference type="PANTHER" id="PTHR23337">
    <property type="entry name" value="ZINC FINGER CW-TYPE COILED-COIL DOMAIN PROTEIN 1"/>
    <property type="match status" value="1"/>
</dbReference>
<feature type="compositionally biased region" description="Basic residues" evidence="6">
    <location>
        <begin position="728"/>
        <end position="738"/>
    </location>
</feature>
<feature type="coiled-coil region" evidence="5">
    <location>
        <begin position="404"/>
        <end position="476"/>
    </location>
</feature>
<evidence type="ECO:0000256" key="4">
    <source>
        <dbReference type="ARBA" id="ARBA00023242"/>
    </source>
</evidence>
<dbReference type="EMBL" id="OU015568">
    <property type="protein sequence ID" value="CAG5085199.1"/>
    <property type="molecule type" value="Genomic_DNA"/>
</dbReference>
<keyword evidence="3 5" id="KW-0175">Coiled coil</keyword>
<keyword evidence="2" id="KW-0479">Metal-binding</keyword>
<evidence type="ECO:0000256" key="3">
    <source>
        <dbReference type="ARBA" id="ARBA00023054"/>
    </source>
</evidence>
<evidence type="ECO:0000256" key="2">
    <source>
        <dbReference type="ARBA" id="ARBA00022723"/>
    </source>
</evidence>
<evidence type="ECO:0000256" key="1">
    <source>
        <dbReference type="ARBA" id="ARBA00004123"/>
    </source>
</evidence>
<dbReference type="Pfam" id="PF13589">
    <property type="entry name" value="HATPase_c_3"/>
    <property type="match status" value="1"/>
</dbReference>
<organism evidence="7 8">
    <name type="scientific">Oikopleura dioica</name>
    <name type="common">Tunicate</name>
    <dbReference type="NCBI Taxonomy" id="34765"/>
    <lineage>
        <taxon>Eukaryota</taxon>
        <taxon>Metazoa</taxon>
        <taxon>Chordata</taxon>
        <taxon>Tunicata</taxon>
        <taxon>Appendicularia</taxon>
        <taxon>Copelata</taxon>
        <taxon>Oikopleuridae</taxon>
        <taxon>Oikopleura</taxon>
    </lineage>
</organism>
<name>A0ABN7RXU8_OIKDI</name>
<sequence>MRARPEDLESLGSKEQVEVSNSTIQKRDEDPCRNLKITVAFTSDEEETDDGRAGGNASDSDDIPILDLIRTVRHDEPIDILTLLEMDEQVNQNKKDSKDSEEEFFRAMELIPRARLTTAFLESNASTHESVFGAIAEIVDNAYDSGSPKLEIDIKSVEENENLQGKNYIYFRDLGCGMTSKEMFNVIAYGYSSKNDNPEMIGMYGNGLKSGSMRVGNDCLVLSIKDDELSALMISQTFIKSSHAGYENENNEVICPLPSWKMVYESDGSVNYRPIYDPSKPEKDEKMRHETEVDLITSYSPFSNEETLLEQFYGLESQGTIIILYQLNLNESGEPELNAELDDNDIHDVGDHGNAAKSLKEYLSTLYLKPKMQVFLRGEFIRPTRIYDLMYERRKYNLPKGKFRSTAKSKIADLTEQKKKKLNKIKKVKSEIATLTKEGSTNASSLQQIRKLNMTVDKYESDIRRFDLEIKQKEKISNVTDFTLTLGYNIRERQKSGIRIFSKNRLIVEVEGPEMAKWPLGVLAAVDVPAALMQPSMSKQRFADDREFRTLVKLCQDRAHDYHKRIKIEFEQWCQFGYPTSDPLCERQETQATNRAVEKAQPPFFRCTRDDCGKFRKVNNPDDANPAYFICMDLTDPKYNSCKNAEEVITTKSLEMLPVIKKESRDVEEVAVSPERRKIQRPSAKTSENGNGATTSASGKAPPVIRDAPIQNRGRIISDSEDDEPIVRKRNLRKRRSGHGPVGAEVTSGFDRHRAVIGDSSEEDNSDYGGKSPPPKRRHRKESEENFEERLLELERTVEKEKAARERVEKREKEYMKKLHQTVKNFFPSSWRDKPGLCHKDIDSWNLDEFKEKEDAWRKAYTLDLKDTMARAGKKKVATAKRELLREVFDLIQSTSDQKELIQKIKGVDNKIGEEIKKYSKNK</sequence>
<proteinExistence type="predicted"/>
<dbReference type="Gene3D" id="3.30.565.10">
    <property type="entry name" value="Histidine kinase-like ATPase, C-terminal domain"/>
    <property type="match status" value="1"/>
</dbReference>
<feature type="region of interest" description="Disordered" evidence="6">
    <location>
        <begin position="664"/>
        <end position="788"/>
    </location>
</feature>
<evidence type="ECO:0000313" key="7">
    <source>
        <dbReference type="EMBL" id="CAG5085199.1"/>
    </source>
</evidence>
<feature type="region of interest" description="Disordered" evidence="6">
    <location>
        <begin position="1"/>
        <end position="60"/>
    </location>
</feature>
<reference evidence="7 8" key="1">
    <citation type="submission" date="2021-04" db="EMBL/GenBank/DDBJ databases">
        <authorList>
            <person name="Bliznina A."/>
        </authorList>
    </citation>
    <scope>NUCLEOTIDE SEQUENCE [LARGE SCALE GENOMIC DNA]</scope>
</reference>
<dbReference type="InterPro" id="IPR036890">
    <property type="entry name" value="HATPase_C_sf"/>
</dbReference>
<evidence type="ECO:0000313" key="8">
    <source>
        <dbReference type="Proteomes" id="UP001158576"/>
    </source>
</evidence>
<feature type="compositionally biased region" description="Polar residues" evidence="6">
    <location>
        <begin position="683"/>
        <end position="698"/>
    </location>
</feature>
<dbReference type="PANTHER" id="PTHR23337:SF3">
    <property type="entry name" value="MORC FAMILY CW-TYPE ZINC FINGER 2"/>
    <property type="match status" value="1"/>
</dbReference>